<feature type="domain" description="XdhC- CoxI" evidence="1">
    <location>
        <begin position="15"/>
        <end position="78"/>
    </location>
</feature>
<feature type="domain" description="XdhC Rossmann" evidence="2">
    <location>
        <begin position="205"/>
        <end position="352"/>
    </location>
</feature>
<dbReference type="RefSeq" id="WP_188783448.1">
    <property type="nucleotide sequence ID" value="NZ_BMNI01000003.1"/>
</dbReference>
<evidence type="ECO:0000259" key="2">
    <source>
        <dbReference type="Pfam" id="PF13478"/>
    </source>
</evidence>
<evidence type="ECO:0000313" key="4">
    <source>
        <dbReference type="Proteomes" id="UP000655410"/>
    </source>
</evidence>
<evidence type="ECO:0000259" key="1">
    <source>
        <dbReference type="Pfam" id="PF02625"/>
    </source>
</evidence>
<reference evidence="4" key="1">
    <citation type="journal article" date="2019" name="Int. J. Syst. Evol. Microbiol.">
        <title>The Global Catalogue of Microorganisms (GCM) 10K type strain sequencing project: providing services to taxonomists for standard genome sequencing and annotation.</title>
        <authorList>
            <consortium name="The Broad Institute Genomics Platform"/>
            <consortium name="The Broad Institute Genome Sequencing Center for Infectious Disease"/>
            <person name="Wu L."/>
            <person name="Ma J."/>
        </authorList>
    </citation>
    <scope>NUCLEOTIDE SEQUENCE [LARGE SCALE GENOMIC DNA]</scope>
    <source>
        <strain evidence="4">CGMCC 4.7371</strain>
    </source>
</reference>
<sequence>MADVLRFVADSLSTGPVALATVVSTSGSSPLPAGSAMAVTAEGDVVGSVSGGCVEAAVFDLAQEVLRGTAGPGLHRFGFADADAFEVGLTCGGALEVFVEAVRPAQRSRLDRLLLDVGEQRAVALATVTAHPDPAQVGLRVMLRPDGDAAGATADELRLLALVGDDARAMLGNGTTGSLTYGALGERLGDAIRVFVQTWVPAPRLIIVGAVDFSAALARVAKVLGYRVTLCDARPVFATPQRFPAADEVVVDWPHRYLRAEIEAGRTDGRTAVCVLTHDSKFDVPALEVALASGDVGYVGAMGSRRTHGDRVGRLRDAGVTDDALARLHSPIGLDLGARTPEETAVSIAAEIIASRYAGTGRPLAATGGDIHRPGGAVEAVEAVRAPARA</sequence>
<proteinExistence type="predicted"/>
<dbReference type="Proteomes" id="UP000655410">
    <property type="component" value="Unassembled WGS sequence"/>
</dbReference>
<protein>
    <submittedName>
        <fullName evidence="3">Xanthine dehydrogenase</fullName>
    </submittedName>
</protein>
<dbReference type="InterPro" id="IPR052698">
    <property type="entry name" value="MoCofactor_Util/Proc"/>
</dbReference>
<dbReference type="EMBL" id="BMNI01000003">
    <property type="protein sequence ID" value="GGO88486.1"/>
    <property type="molecule type" value="Genomic_DNA"/>
</dbReference>
<dbReference type="InterPro" id="IPR027051">
    <property type="entry name" value="XdhC_Rossmann_dom"/>
</dbReference>
<evidence type="ECO:0000313" key="3">
    <source>
        <dbReference type="EMBL" id="GGO88486.1"/>
    </source>
</evidence>
<dbReference type="PANTHER" id="PTHR30388">
    <property type="entry name" value="ALDEHYDE OXIDOREDUCTASE MOLYBDENUM COFACTOR ASSEMBLY PROTEIN"/>
    <property type="match status" value="1"/>
</dbReference>
<accession>A0ABQ2NBC8</accession>
<dbReference type="Pfam" id="PF13478">
    <property type="entry name" value="XdhC_C"/>
    <property type="match status" value="1"/>
</dbReference>
<dbReference type="Pfam" id="PF02625">
    <property type="entry name" value="XdhC_CoxI"/>
    <property type="match status" value="1"/>
</dbReference>
<dbReference type="PANTHER" id="PTHR30388:SF4">
    <property type="entry name" value="MOLYBDENUM COFACTOR INSERTION CHAPERONE PAOD"/>
    <property type="match status" value="1"/>
</dbReference>
<keyword evidence="4" id="KW-1185">Reference proteome</keyword>
<comment type="caution">
    <text evidence="3">The sequence shown here is derived from an EMBL/GenBank/DDBJ whole genome shotgun (WGS) entry which is preliminary data.</text>
</comment>
<name>A0ABQ2NBC8_9ACTN</name>
<organism evidence="3 4">
    <name type="scientific">Nocardioides phosphati</name>
    <dbReference type="NCBI Taxonomy" id="1867775"/>
    <lineage>
        <taxon>Bacteria</taxon>
        <taxon>Bacillati</taxon>
        <taxon>Actinomycetota</taxon>
        <taxon>Actinomycetes</taxon>
        <taxon>Propionibacteriales</taxon>
        <taxon>Nocardioidaceae</taxon>
        <taxon>Nocardioides</taxon>
    </lineage>
</organism>
<dbReference type="InterPro" id="IPR003777">
    <property type="entry name" value="XdhC_CoxI"/>
</dbReference>
<dbReference type="Gene3D" id="3.40.50.720">
    <property type="entry name" value="NAD(P)-binding Rossmann-like Domain"/>
    <property type="match status" value="1"/>
</dbReference>
<gene>
    <name evidence="3" type="ORF">GCM10011584_15590</name>
</gene>